<dbReference type="InterPro" id="IPR000092">
    <property type="entry name" value="Polyprenyl_synt"/>
</dbReference>
<accession>A0A810L1D7</accession>
<dbReference type="KEGG" id="aser:Asera_27670"/>
<reference evidence="8" key="1">
    <citation type="submission" date="2020-08" db="EMBL/GenBank/DDBJ databases">
        <title>Whole genome shotgun sequence of Actinocatenispora sera NBRC 101916.</title>
        <authorList>
            <person name="Komaki H."/>
            <person name="Tamura T."/>
        </authorList>
    </citation>
    <scope>NUCLEOTIDE SEQUENCE</scope>
    <source>
        <strain evidence="8">NBRC 101916</strain>
    </source>
</reference>
<evidence type="ECO:0000256" key="5">
    <source>
        <dbReference type="ARBA" id="ARBA00022842"/>
    </source>
</evidence>
<keyword evidence="9" id="KW-1185">Reference proteome</keyword>
<dbReference type="SUPFAM" id="SSF48576">
    <property type="entry name" value="Terpenoid synthases"/>
    <property type="match status" value="1"/>
</dbReference>
<comment type="similarity">
    <text evidence="2 6">Belongs to the FPP/GGPP synthase family.</text>
</comment>
<dbReference type="InterPro" id="IPR033749">
    <property type="entry name" value="Polyprenyl_synt_CS"/>
</dbReference>
<evidence type="ECO:0000256" key="2">
    <source>
        <dbReference type="ARBA" id="ARBA00006706"/>
    </source>
</evidence>
<dbReference type="Pfam" id="PF00348">
    <property type="entry name" value="polyprenyl_synt"/>
    <property type="match status" value="1"/>
</dbReference>
<dbReference type="Gene3D" id="1.10.600.10">
    <property type="entry name" value="Farnesyl Diphosphate Synthase"/>
    <property type="match status" value="1"/>
</dbReference>
<dbReference type="GO" id="GO:0046872">
    <property type="term" value="F:metal ion binding"/>
    <property type="evidence" value="ECO:0007669"/>
    <property type="project" value="UniProtKB-KW"/>
</dbReference>
<gene>
    <name evidence="8" type="ORF">Asera_27670</name>
</gene>
<dbReference type="PROSITE" id="PS00444">
    <property type="entry name" value="POLYPRENYL_SYNTHASE_2"/>
    <property type="match status" value="1"/>
</dbReference>
<organism evidence="8 9">
    <name type="scientific">Actinocatenispora sera</name>
    <dbReference type="NCBI Taxonomy" id="390989"/>
    <lineage>
        <taxon>Bacteria</taxon>
        <taxon>Bacillati</taxon>
        <taxon>Actinomycetota</taxon>
        <taxon>Actinomycetes</taxon>
        <taxon>Micromonosporales</taxon>
        <taxon>Micromonosporaceae</taxon>
        <taxon>Actinocatenispora</taxon>
    </lineage>
</organism>
<dbReference type="CDD" id="cd00685">
    <property type="entry name" value="Trans_IPPS_HT"/>
    <property type="match status" value="1"/>
</dbReference>
<name>A0A810L1D7_9ACTN</name>
<dbReference type="OrthoDB" id="4497239at2"/>
<dbReference type="AlphaFoldDB" id="A0A810L1D7"/>
<proteinExistence type="inferred from homology"/>
<evidence type="ECO:0000256" key="1">
    <source>
        <dbReference type="ARBA" id="ARBA00001946"/>
    </source>
</evidence>
<keyword evidence="4" id="KW-0479">Metal-binding</keyword>
<keyword evidence="5" id="KW-0460">Magnesium</keyword>
<sequence length="368" mass="39558">MSPHAQSAHPTELAEPAGLDGDLSPGADQTFVAQQVMPAVAELLTDEHLRWKENDAPWSDPVDALQEFAGGGKGLRPRFCFWGHAAVSREGTDDLVVRAAAALEMLHAFALIHDDLMDASSMRRGRPALQRVLTDIHRQQGWAGNPRRYGGATAMLTGDLAFGLACRLAAELPVATRPVWNQLITTLTAGQFLDLNGAARSDRSIDTARTVAGLKSGHYTVTGPMALGAATAGHDLPPRLVRYADLVGEAFQLRDDLLGVFGDDARIGKPVGDDLREGKPTLLLAHAQATATPDQLRMLDLVGRPDLTAADIEILTRILDACGARNLVERQIDTNLRHAEELLDGQPLADEVRDGLHRLATSAAQRTV</sequence>
<dbReference type="Proteomes" id="UP000680750">
    <property type="component" value="Chromosome"/>
</dbReference>
<evidence type="ECO:0000313" key="9">
    <source>
        <dbReference type="Proteomes" id="UP000680750"/>
    </source>
</evidence>
<dbReference type="RefSeq" id="WP_051803030.1">
    <property type="nucleotide sequence ID" value="NZ_AP023354.1"/>
</dbReference>
<keyword evidence="3 6" id="KW-0808">Transferase</keyword>
<dbReference type="EMBL" id="AP023354">
    <property type="protein sequence ID" value="BCJ28659.1"/>
    <property type="molecule type" value="Genomic_DNA"/>
</dbReference>
<evidence type="ECO:0000256" key="6">
    <source>
        <dbReference type="RuleBase" id="RU004466"/>
    </source>
</evidence>
<dbReference type="GO" id="GO:0004659">
    <property type="term" value="F:prenyltransferase activity"/>
    <property type="evidence" value="ECO:0007669"/>
    <property type="project" value="InterPro"/>
</dbReference>
<dbReference type="SFLD" id="SFLDS00005">
    <property type="entry name" value="Isoprenoid_Synthase_Type_I"/>
    <property type="match status" value="1"/>
</dbReference>
<evidence type="ECO:0000256" key="7">
    <source>
        <dbReference type="SAM" id="MobiDB-lite"/>
    </source>
</evidence>
<evidence type="ECO:0000256" key="4">
    <source>
        <dbReference type="ARBA" id="ARBA00022723"/>
    </source>
</evidence>
<evidence type="ECO:0000256" key="3">
    <source>
        <dbReference type="ARBA" id="ARBA00022679"/>
    </source>
</evidence>
<dbReference type="PANTHER" id="PTHR12001:SF85">
    <property type="entry name" value="SHORT CHAIN ISOPRENYL DIPHOSPHATE SYNTHASE"/>
    <property type="match status" value="1"/>
</dbReference>
<feature type="region of interest" description="Disordered" evidence="7">
    <location>
        <begin position="1"/>
        <end position="27"/>
    </location>
</feature>
<protein>
    <submittedName>
        <fullName evidence="8">Geranylgeranyl pyrophosphate synthase</fullName>
    </submittedName>
</protein>
<comment type="cofactor">
    <cofactor evidence="1">
        <name>Mg(2+)</name>
        <dbReference type="ChEBI" id="CHEBI:18420"/>
    </cofactor>
</comment>
<dbReference type="PANTHER" id="PTHR12001">
    <property type="entry name" value="GERANYLGERANYL PYROPHOSPHATE SYNTHASE"/>
    <property type="match status" value="1"/>
</dbReference>
<dbReference type="PROSITE" id="PS00723">
    <property type="entry name" value="POLYPRENYL_SYNTHASE_1"/>
    <property type="match status" value="1"/>
</dbReference>
<dbReference type="GO" id="GO:0008299">
    <property type="term" value="P:isoprenoid biosynthetic process"/>
    <property type="evidence" value="ECO:0007669"/>
    <property type="project" value="InterPro"/>
</dbReference>
<dbReference type="InterPro" id="IPR008949">
    <property type="entry name" value="Isoprenoid_synthase_dom_sf"/>
</dbReference>
<evidence type="ECO:0000313" key="8">
    <source>
        <dbReference type="EMBL" id="BCJ28659.1"/>
    </source>
</evidence>